<comment type="caution">
    <text evidence="1">The sequence shown here is derived from an EMBL/GenBank/DDBJ whole genome shotgun (WGS) entry which is preliminary data.</text>
</comment>
<dbReference type="Proteomes" id="UP000214646">
    <property type="component" value="Unassembled WGS sequence"/>
</dbReference>
<dbReference type="AlphaFoldDB" id="A0A225D9J8"/>
<organism evidence="1 2">
    <name type="scientific">Fimbriiglobus ruber</name>
    <dbReference type="NCBI Taxonomy" id="1908690"/>
    <lineage>
        <taxon>Bacteria</taxon>
        <taxon>Pseudomonadati</taxon>
        <taxon>Planctomycetota</taxon>
        <taxon>Planctomycetia</taxon>
        <taxon>Gemmatales</taxon>
        <taxon>Gemmataceae</taxon>
        <taxon>Fimbriiglobus</taxon>
    </lineage>
</organism>
<accession>A0A225D9J8</accession>
<name>A0A225D9J8_9BACT</name>
<keyword evidence="2" id="KW-1185">Reference proteome</keyword>
<proteinExistence type="predicted"/>
<dbReference type="EMBL" id="NIDE01000017">
    <property type="protein sequence ID" value="OWK36334.1"/>
    <property type="molecule type" value="Genomic_DNA"/>
</dbReference>
<protein>
    <submittedName>
        <fullName evidence="1">Uncharacterized protein</fullName>
    </submittedName>
</protein>
<reference evidence="2" key="1">
    <citation type="submission" date="2017-06" db="EMBL/GenBank/DDBJ databases">
        <title>Genome analysis of Fimbriiglobus ruber SP5, the first member of the order Planctomycetales with confirmed chitinolytic capability.</title>
        <authorList>
            <person name="Ravin N.V."/>
            <person name="Rakitin A.L."/>
            <person name="Ivanova A.A."/>
            <person name="Beletsky A.V."/>
            <person name="Kulichevskaya I.S."/>
            <person name="Mardanov A.V."/>
            <person name="Dedysh S.N."/>
        </authorList>
    </citation>
    <scope>NUCLEOTIDE SEQUENCE [LARGE SCALE GENOMIC DNA]</scope>
    <source>
        <strain evidence="2">SP5</strain>
    </source>
</reference>
<sequence length="37" mass="3677">MLVGMAGGSVRTVKKSVNPQALRVAIAANGGGQLPLD</sequence>
<gene>
    <name evidence="1" type="ORF">FRUB_08897</name>
</gene>
<evidence type="ECO:0000313" key="1">
    <source>
        <dbReference type="EMBL" id="OWK36334.1"/>
    </source>
</evidence>
<evidence type="ECO:0000313" key="2">
    <source>
        <dbReference type="Proteomes" id="UP000214646"/>
    </source>
</evidence>